<protein>
    <submittedName>
        <fullName evidence="3">Uncharacterized protein LOC106460912</fullName>
    </submittedName>
</protein>
<gene>
    <name evidence="3" type="primary">LOC106460912</name>
</gene>
<feature type="region of interest" description="Disordered" evidence="1">
    <location>
        <begin position="27"/>
        <end position="63"/>
    </location>
</feature>
<feature type="compositionally biased region" description="Basic residues" evidence="1">
    <location>
        <begin position="43"/>
        <end position="58"/>
    </location>
</feature>
<proteinExistence type="predicted"/>
<accession>A0ABM1SIH0</accession>
<name>A0ABM1SIH0_LIMPO</name>
<evidence type="ECO:0000313" key="3">
    <source>
        <dbReference type="RefSeq" id="XP_022243425.1"/>
    </source>
</evidence>
<keyword evidence="2" id="KW-1185">Reference proteome</keyword>
<reference evidence="3" key="1">
    <citation type="submission" date="2025-08" db="UniProtKB">
        <authorList>
            <consortium name="RefSeq"/>
        </authorList>
    </citation>
    <scope>IDENTIFICATION</scope>
    <source>
        <tissue evidence="3">Muscle</tissue>
    </source>
</reference>
<dbReference type="Proteomes" id="UP000694941">
    <property type="component" value="Unplaced"/>
</dbReference>
<evidence type="ECO:0000256" key="1">
    <source>
        <dbReference type="SAM" id="MobiDB-lite"/>
    </source>
</evidence>
<evidence type="ECO:0000313" key="2">
    <source>
        <dbReference type="Proteomes" id="UP000694941"/>
    </source>
</evidence>
<dbReference type="RefSeq" id="XP_022243425.1">
    <property type="nucleotide sequence ID" value="XM_022387717.1"/>
</dbReference>
<organism evidence="2 3">
    <name type="scientific">Limulus polyphemus</name>
    <name type="common">Atlantic horseshoe crab</name>
    <dbReference type="NCBI Taxonomy" id="6850"/>
    <lineage>
        <taxon>Eukaryota</taxon>
        <taxon>Metazoa</taxon>
        <taxon>Ecdysozoa</taxon>
        <taxon>Arthropoda</taxon>
        <taxon>Chelicerata</taxon>
        <taxon>Merostomata</taxon>
        <taxon>Xiphosura</taxon>
        <taxon>Limulidae</taxon>
        <taxon>Limulus</taxon>
    </lineage>
</organism>
<sequence>MYLLGERDLSRNACHITEAFVTSTVHSSKKEEMKETQISTGLRKAKSRGRGRPKRRGAPRTSKIPAVIRHRLKQARYRRNHPEIHREQQKRYRANHPEIHRRQQQRYRANHSKTRHQQQQELQANFPVIQQQKFHINKPVALCQAGKQFQTFCHIQQYNDSNPCSSQSNSDINSLQVLTIEITSLNDKQIVPCPNCGATLKAE</sequence>
<dbReference type="GeneID" id="106460912"/>